<keyword evidence="3" id="KW-1185">Reference proteome</keyword>
<gene>
    <name evidence="2" type="ORF">KOR34_05660</name>
</gene>
<evidence type="ECO:0000256" key="1">
    <source>
        <dbReference type="SAM" id="SignalP"/>
    </source>
</evidence>
<name>A0A5C5VD81_9BACT</name>
<keyword evidence="1" id="KW-0732">Signal</keyword>
<sequence precursor="true">MRAITLCCLVGLLPFPTVAADLSQEIALLGAASGVEAATPELQRAWRRVAAGDPLEMTEVLGAMGGVSTTAQNWLRTAADAMAERALSSGDGFPAERLEEFLLDDSQPPRGRRAAYEWLVKADPGAKAKYLPDLLNDPSIELRYDAVDALLQQAAADGVSEEEQKRLYGKAFASAIDRGQLEKCAERLKELGEEADIVQPMGFITSWKLIGPFDNVDGVGFDKAYPPEEQVQLDAAIKGKKSVVAWQSAEAEGALGQLDLTETLGPEKGAVAYVYCVYQSGKAQDAEVRYATPNASKLWVNGELLASNHVYHAGNPLDQYRSSVRLREGENTILVKVCQNEQTDGWAQAWELQLRVTDPLGKGLPAAE</sequence>
<dbReference type="OrthoDB" id="212892at2"/>
<evidence type="ECO:0000313" key="2">
    <source>
        <dbReference type="EMBL" id="TWT35672.1"/>
    </source>
</evidence>
<accession>A0A5C5VD81</accession>
<dbReference type="RefSeq" id="WP_146562022.1">
    <property type="nucleotide sequence ID" value="NZ_SIHJ01000001.1"/>
</dbReference>
<feature type="chain" id="PRO_5022695982" description="HEAT repeat protein" evidence="1">
    <location>
        <begin position="20"/>
        <end position="368"/>
    </location>
</feature>
<comment type="caution">
    <text evidence="2">The sequence shown here is derived from an EMBL/GenBank/DDBJ whole genome shotgun (WGS) entry which is preliminary data.</text>
</comment>
<feature type="signal peptide" evidence="1">
    <location>
        <begin position="1"/>
        <end position="19"/>
    </location>
</feature>
<protein>
    <recommendedName>
        <fullName evidence="4">HEAT repeat protein</fullName>
    </recommendedName>
</protein>
<evidence type="ECO:0008006" key="4">
    <source>
        <dbReference type="Google" id="ProtNLM"/>
    </source>
</evidence>
<reference evidence="2 3" key="1">
    <citation type="submission" date="2019-02" db="EMBL/GenBank/DDBJ databases">
        <title>Deep-cultivation of Planctomycetes and their phenomic and genomic characterization uncovers novel biology.</title>
        <authorList>
            <person name="Wiegand S."/>
            <person name="Jogler M."/>
            <person name="Boedeker C."/>
            <person name="Pinto D."/>
            <person name="Vollmers J."/>
            <person name="Rivas-Marin E."/>
            <person name="Kohn T."/>
            <person name="Peeters S.H."/>
            <person name="Heuer A."/>
            <person name="Rast P."/>
            <person name="Oberbeckmann S."/>
            <person name="Bunk B."/>
            <person name="Jeske O."/>
            <person name="Meyerdierks A."/>
            <person name="Storesund J.E."/>
            <person name="Kallscheuer N."/>
            <person name="Luecker S."/>
            <person name="Lage O.M."/>
            <person name="Pohl T."/>
            <person name="Merkel B.J."/>
            <person name="Hornburger P."/>
            <person name="Mueller R.-W."/>
            <person name="Bruemmer F."/>
            <person name="Labrenz M."/>
            <person name="Spormann A.M."/>
            <person name="Op Den Camp H."/>
            <person name="Overmann J."/>
            <person name="Amann R."/>
            <person name="Jetten M.S.M."/>
            <person name="Mascher T."/>
            <person name="Medema M.H."/>
            <person name="Devos D.P."/>
            <person name="Kaster A.-K."/>
            <person name="Ovreas L."/>
            <person name="Rohde M."/>
            <person name="Galperin M.Y."/>
            <person name="Jogler C."/>
        </authorList>
    </citation>
    <scope>NUCLEOTIDE SEQUENCE [LARGE SCALE GENOMIC DNA]</scope>
    <source>
        <strain evidence="2 3">KOR34</strain>
    </source>
</reference>
<organism evidence="2 3">
    <name type="scientific">Posidoniimonas corsicana</name>
    <dbReference type="NCBI Taxonomy" id="1938618"/>
    <lineage>
        <taxon>Bacteria</taxon>
        <taxon>Pseudomonadati</taxon>
        <taxon>Planctomycetota</taxon>
        <taxon>Planctomycetia</taxon>
        <taxon>Pirellulales</taxon>
        <taxon>Lacipirellulaceae</taxon>
        <taxon>Posidoniimonas</taxon>
    </lineage>
</organism>
<proteinExistence type="predicted"/>
<dbReference type="AlphaFoldDB" id="A0A5C5VD81"/>
<dbReference type="EMBL" id="SIHJ01000001">
    <property type="protein sequence ID" value="TWT35672.1"/>
    <property type="molecule type" value="Genomic_DNA"/>
</dbReference>
<evidence type="ECO:0000313" key="3">
    <source>
        <dbReference type="Proteomes" id="UP000316714"/>
    </source>
</evidence>
<dbReference type="Proteomes" id="UP000316714">
    <property type="component" value="Unassembled WGS sequence"/>
</dbReference>